<organism evidence="14 15">
    <name type="scientific">Cerasicoccus arenae</name>
    <dbReference type="NCBI Taxonomy" id="424488"/>
    <lineage>
        <taxon>Bacteria</taxon>
        <taxon>Pseudomonadati</taxon>
        <taxon>Verrucomicrobiota</taxon>
        <taxon>Opitutia</taxon>
        <taxon>Puniceicoccales</taxon>
        <taxon>Cerasicoccaceae</taxon>
        <taxon>Cerasicoccus</taxon>
    </lineage>
</organism>
<evidence type="ECO:0000256" key="4">
    <source>
        <dbReference type="ARBA" id="ARBA00016218"/>
    </source>
</evidence>
<dbReference type="Proteomes" id="UP000642829">
    <property type="component" value="Unassembled WGS sequence"/>
</dbReference>
<dbReference type="UniPathway" id="UPA00077">
    <property type="reaction ID" value="UER00155"/>
</dbReference>
<dbReference type="AlphaFoldDB" id="A0A8J3GCA6"/>
<keyword evidence="9" id="KW-0289">Folate biosynthesis</keyword>
<dbReference type="PANTHER" id="PTHR43071">
    <property type="entry name" value="2-AMINO-4-HYDROXY-6-HYDROXYMETHYLDIHYDROPTERIDINE PYROPHOSPHOKINASE"/>
    <property type="match status" value="1"/>
</dbReference>
<evidence type="ECO:0000313" key="15">
    <source>
        <dbReference type="Proteomes" id="UP000642829"/>
    </source>
</evidence>
<keyword evidence="8" id="KW-0067">ATP-binding</keyword>
<dbReference type="EC" id="2.7.6.3" evidence="3"/>
<evidence type="ECO:0000256" key="12">
    <source>
        <dbReference type="ARBA" id="ARBA00033413"/>
    </source>
</evidence>
<dbReference type="SUPFAM" id="SSF55083">
    <property type="entry name" value="6-hydroxymethyl-7,8-dihydropterin pyrophosphokinase, HPPK"/>
    <property type="match status" value="1"/>
</dbReference>
<keyword evidence="5" id="KW-0808">Transferase</keyword>
<protein>
    <recommendedName>
        <fullName evidence="4">2-amino-4-hydroxy-6-hydroxymethyldihydropteridine pyrophosphokinase</fullName>
        <ecNumber evidence="3">2.7.6.3</ecNumber>
    </recommendedName>
    <alternativeName>
        <fullName evidence="11">6-hydroxymethyl-7,8-dihydropterin pyrophosphokinase</fullName>
    </alternativeName>
    <alternativeName>
        <fullName evidence="12">7,8-dihydro-6-hydroxymethylpterin-pyrophosphokinase</fullName>
    </alternativeName>
</protein>
<keyword evidence="6" id="KW-0547">Nucleotide-binding</keyword>
<gene>
    <name evidence="14" type="ORF">GCM10007047_05330</name>
</gene>
<evidence type="ECO:0000256" key="11">
    <source>
        <dbReference type="ARBA" id="ARBA00029766"/>
    </source>
</evidence>
<comment type="function">
    <text evidence="10">Catalyzes the transfer of pyrophosphate from adenosine triphosphate (ATP) to 6-hydroxymethyl-7,8-dihydropterin, an enzymatic step in folate biosynthesis pathway.</text>
</comment>
<reference evidence="14" key="2">
    <citation type="submission" date="2020-09" db="EMBL/GenBank/DDBJ databases">
        <authorList>
            <person name="Sun Q."/>
            <person name="Kim S."/>
        </authorList>
    </citation>
    <scope>NUCLEOTIDE SEQUENCE</scope>
    <source>
        <strain evidence="14">KCTC 12870</strain>
    </source>
</reference>
<evidence type="ECO:0000313" key="14">
    <source>
        <dbReference type="EMBL" id="GHB92916.1"/>
    </source>
</evidence>
<reference evidence="14" key="1">
    <citation type="journal article" date="2014" name="Int. J. Syst. Evol. Microbiol.">
        <title>Complete genome sequence of Corynebacterium casei LMG S-19264T (=DSM 44701T), isolated from a smear-ripened cheese.</title>
        <authorList>
            <consortium name="US DOE Joint Genome Institute (JGI-PGF)"/>
            <person name="Walter F."/>
            <person name="Albersmeier A."/>
            <person name="Kalinowski J."/>
            <person name="Ruckert C."/>
        </authorList>
    </citation>
    <scope>NUCLEOTIDE SEQUENCE</scope>
    <source>
        <strain evidence="14">KCTC 12870</strain>
    </source>
</reference>
<comment type="similarity">
    <text evidence="2">Belongs to the HPPK family.</text>
</comment>
<dbReference type="GO" id="GO:0003848">
    <property type="term" value="F:2-amino-4-hydroxy-6-hydroxymethyldihydropteridine diphosphokinase activity"/>
    <property type="evidence" value="ECO:0007669"/>
    <property type="project" value="UniProtKB-EC"/>
</dbReference>
<dbReference type="CDD" id="cd00483">
    <property type="entry name" value="HPPK"/>
    <property type="match status" value="1"/>
</dbReference>
<evidence type="ECO:0000256" key="1">
    <source>
        <dbReference type="ARBA" id="ARBA00005051"/>
    </source>
</evidence>
<evidence type="ECO:0000256" key="8">
    <source>
        <dbReference type="ARBA" id="ARBA00022840"/>
    </source>
</evidence>
<dbReference type="PANTHER" id="PTHR43071:SF1">
    <property type="entry name" value="2-AMINO-4-HYDROXY-6-HYDROXYMETHYLDIHYDROPTERIDINE PYROPHOSPHOKINASE"/>
    <property type="match status" value="1"/>
</dbReference>
<evidence type="ECO:0000256" key="7">
    <source>
        <dbReference type="ARBA" id="ARBA00022777"/>
    </source>
</evidence>
<dbReference type="PROSITE" id="PS00794">
    <property type="entry name" value="HPPK"/>
    <property type="match status" value="1"/>
</dbReference>
<keyword evidence="15" id="KW-1185">Reference proteome</keyword>
<evidence type="ECO:0000256" key="9">
    <source>
        <dbReference type="ARBA" id="ARBA00022909"/>
    </source>
</evidence>
<evidence type="ECO:0000256" key="5">
    <source>
        <dbReference type="ARBA" id="ARBA00022679"/>
    </source>
</evidence>
<proteinExistence type="inferred from homology"/>
<sequence length="160" mass="17679">MNRAFIGLGGNLGDRPANLRFAIQQLNASSSIQSLHSSSFYETSPIGPVAQEDFLNAVVEVETTLQPLALLELGLKIERTTGRDRSIRWGPRSLDVDLLAYDQCTLKTEALTLPHPEATKRAFVLVPWAELTPDFLLAGRSIADWLAEVGEQGVRKFDCR</sequence>
<dbReference type="NCBIfam" id="TIGR01498">
    <property type="entry name" value="folK"/>
    <property type="match status" value="1"/>
</dbReference>
<comment type="pathway">
    <text evidence="1">Cofactor biosynthesis; tetrahydrofolate biosynthesis; 2-amino-4-hydroxy-6-hydroxymethyl-7,8-dihydropteridine diphosphate from 7,8-dihydroneopterin triphosphate: step 4/4.</text>
</comment>
<name>A0A8J3GCA6_9BACT</name>
<accession>A0A8J3GCA6</accession>
<dbReference type="GO" id="GO:0005524">
    <property type="term" value="F:ATP binding"/>
    <property type="evidence" value="ECO:0007669"/>
    <property type="project" value="UniProtKB-KW"/>
</dbReference>
<dbReference type="Gene3D" id="3.30.70.560">
    <property type="entry name" value="7,8-Dihydro-6-hydroxymethylpterin-pyrophosphokinase HPPK"/>
    <property type="match status" value="1"/>
</dbReference>
<dbReference type="EMBL" id="BMXG01000002">
    <property type="protein sequence ID" value="GHB92916.1"/>
    <property type="molecule type" value="Genomic_DNA"/>
</dbReference>
<dbReference type="InterPro" id="IPR035907">
    <property type="entry name" value="Hppk_sf"/>
</dbReference>
<keyword evidence="7" id="KW-0418">Kinase</keyword>
<dbReference type="RefSeq" id="WP_189511577.1">
    <property type="nucleotide sequence ID" value="NZ_BMXG01000002.1"/>
</dbReference>
<evidence type="ECO:0000259" key="13">
    <source>
        <dbReference type="PROSITE" id="PS00794"/>
    </source>
</evidence>
<dbReference type="Pfam" id="PF01288">
    <property type="entry name" value="HPPK"/>
    <property type="match status" value="1"/>
</dbReference>
<evidence type="ECO:0000256" key="3">
    <source>
        <dbReference type="ARBA" id="ARBA00013253"/>
    </source>
</evidence>
<dbReference type="GO" id="GO:0046654">
    <property type="term" value="P:tetrahydrofolate biosynthetic process"/>
    <property type="evidence" value="ECO:0007669"/>
    <property type="project" value="UniProtKB-UniPathway"/>
</dbReference>
<dbReference type="InterPro" id="IPR000550">
    <property type="entry name" value="Hppk"/>
</dbReference>
<dbReference type="GO" id="GO:0046656">
    <property type="term" value="P:folic acid biosynthetic process"/>
    <property type="evidence" value="ECO:0007669"/>
    <property type="project" value="UniProtKB-KW"/>
</dbReference>
<evidence type="ECO:0000256" key="2">
    <source>
        <dbReference type="ARBA" id="ARBA00005810"/>
    </source>
</evidence>
<evidence type="ECO:0000256" key="10">
    <source>
        <dbReference type="ARBA" id="ARBA00029409"/>
    </source>
</evidence>
<comment type="caution">
    <text evidence="14">The sequence shown here is derived from an EMBL/GenBank/DDBJ whole genome shotgun (WGS) entry which is preliminary data.</text>
</comment>
<evidence type="ECO:0000256" key="6">
    <source>
        <dbReference type="ARBA" id="ARBA00022741"/>
    </source>
</evidence>
<feature type="domain" description="7,8-dihydro-6-hydroxymethylpterin-pyrophosphokinase" evidence="13">
    <location>
        <begin position="88"/>
        <end position="99"/>
    </location>
</feature>
<dbReference type="GO" id="GO:0016301">
    <property type="term" value="F:kinase activity"/>
    <property type="evidence" value="ECO:0007669"/>
    <property type="project" value="UniProtKB-KW"/>
</dbReference>